<protein>
    <recommendedName>
        <fullName evidence="1">ATP synthase protein I</fullName>
    </recommendedName>
</protein>
<feature type="transmembrane region" description="Helical" evidence="2">
    <location>
        <begin position="46"/>
        <end position="64"/>
    </location>
</feature>
<keyword evidence="1" id="KW-0375">Hydrogen ion transport</keyword>
<dbReference type="Pfam" id="PF09527">
    <property type="entry name" value="ATPase_gene1"/>
    <property type="match status" value="1"/>
</dbReference>
<evidence type="ECO:0000256" key="2">
    <source>
        <dbReference type="SAM" id="Phobius"/>
    </source>
</evidence>
<accession>A0AA41YRD9</accession>
<comment type="similarity">
    <text evidence="1">Belongs to the bacterial AtpI family.</text>
</comment>
<dbReference type="AlphaFoldDB" id="A0AA41YRD9"/>
<dbReference type="PIRSF" id="PIRSF032126">
    <property type="entry name" value="F0F1_ATP_synthase_subunit_I"/>
    <property type="match status" value="1"/>
</dbReference>
<keyword evidence="2" id="KW-0812">Transmembrane</keyword>
<comment type="caution">
    <text evidence="3">The sequence shown here is derived from an EMBL/GenBank/DDBJ whole genome shotgun (WGS) entry which is preliminary data.</text>
</comment>
<proteinExistence type="inferred from homology"/>
<dbReference type="GO" id="GO:0045259">
    <property type="term" value="C:proton-transporting ATP synthase complex"/>
    <property type="evidence" value="ECO:0007669"/>
    <property type="project" value="UniProtKB-UniRule"/>
</dbReference>
<dbReference type="Proteomes" id="UP001165667">
    <property type="component" value="Unassembled WGS sequence"/>
</dbReference>
<evidence type="ECO:0000313" key="4">
    <source>
        <dbReference type="Proteomes" id="UP001165667"/>
    </source>
</evidence>
<keyword evidence="1 2" id="KW-0472">Membrane</keyword>
<dbReference type="InterPro" id="IPR016989">
    <property type="entry name" value="Atp1_alphaprobac"/>
</dbReference>
<comment type="function">
    <text evidence="1">A possible function for this protein is to guide the assembly of the membrane sector of the ATPase enzyme complex.</text>
</comment>
<keyword evidence="4" id="KW-1185">Reference proteome</keyword>
<dbReference type="GO" id="GO:1902600">
    <property type="term" value="P:proton transmembrane transport"/>
    <property type="evidence" value="ECO:0007669"/>
    <property type="project" value="UniProtKB-KW"/>
</dbReference>
<sequence>MTDPNDMHDRLAKLSQDLEARTASAPKADQGLAGPNGIGSAMSTGFRVMSEFVAAVAVGGLIGWQCDRWFGTSPFLLILFLALGTAAGFWTVYRIASKPTRWVGPR</sequence>
<dbReference type="InterPro" id="IPR032820">
    <property type="entry name" value="ATPase_put"/>
</dbReference>
<dbReference type="EMBL" id="JAMOIM010000002">
    <property type="protein sequence ID" value="MCW6507146.1"/>
    <property type="molecule type" value="Genomic_DNA"/>
</dbReference>
<name>A0AA41YRD9_9HYPH</name>
<dbReference type="RefSeq" id="WP_282583517.1">
    <property type="nucleotide sequence ID" value="NZ_JAMOIM010000002.1"/>
</dbReference>
<keyword evidence="1" id="KW-0813">Transport</keyword>
<gene>
    <name evidence="3" type="ORF">M8523_03830</name>
</gene>
<feature type="transmembrane region" description="Helical" evidence="2">
    <location>
        <begin position="76"/>
        <end position="96"/>
    </location>
</feature>
<keyword evidence="1" id="KW-0406">Ion transport</keyword>
<keyword evidence="2" id="KW-1133">Transmembrane helix</keyword>
<evidence type="ECO:0000256" key="1">
    <source>
        <dbReference type="PIRNR" id="PIRNR032126"/>
    </source>
</evidence>
<evidence type="ECO:0000313" key="3">
    <source>
        <dbReference type="EMBL" id="MCW6507146.1"/>
    </source>
</evidence>
<organism evidence="3 4">
    <name type="scientific">Lichenifustis flavocetrariae</name>
    <dbReference type="NCBI Taxonomy" id="2949735"/>
    <lineage>
        <taxon>Bacteria</taxon>
        <taxon>Pseudomonadati</taxon>
        <taxon>Pseudomonadota</taxon>
        <taxon>Alphaproteobacteria</taxon>
        <taxon>Hyphomicrobiales</taxon>
        <taxon>Lichenihabitantaceae</taxon>
        <taxon>Lichenifustis</taxon>
    </lineage>
</organism>
<reference evidence="3" key="1">
    <citation type="submission" date="2022-05" db="EMBL/GenBank/DDBJ databases">
        <authorList>
            <person name="Pankratov T."/>
        </authorList>
    </citation>
    <scope>NUCLEOTIDE SEQUENCE</scope>
    <source>
        <strain evidence="3">BP6-180914</strain>
    </source>
</reference>